<evidence type="ECO:0000256" key="4">
    <source>
        <dbReference type="PROSITE-ProRule" id="PRU00708"/>
    </source>
</evidence>
<proteinExistence type="inferred from homology"/>
<dbReference type="InterPro" id="IPR011990">
    <property type="entry name" value="TPR-like_helical_dom_sf"/>
</dbReference>
<name>A0A833VXL0_9POAL</name>
<organism evidence="5 6">
    <name type="scientific">Carex littledalei</name>
    <dbReference type="NCBI Taxonomy" id="544730"/>
    <lineage>
        <taxon>Eukaryota</taxon>
        <taxon>Viridiplantae</taxon>
        <taxon>Streptophyta</taxon>
        <taxon>Embryophyta</taxon>
        <taxon>Tracheophyta</taxon>
        <taxon>Spermatophyta</taxon>
        <taxon>Magnoliopsida</taxon>
        <taxon>Liliopsida</taxon>
        <taxon>Poales</taxon>
        <taxon>Cyperaceae</taxon>
        <taxon>Cyperoideae</taxon>
        <taxon>Cariceae</taxon>
        <taxon>Carex</taxon>
        <taxon>Carex subgen. Euthyceras</taxon>
    </lineage>
</organism>
<evidence type="ECO:0000313" key="5">
    <source>
        <dbReference type="EMBL" id="KAF3336704.1"/>
    </source>
</evidence>
<accession>A0A833VXL0</accession>
<keyword evidence="2" id="KW-0809">Transit peptide</keyword>
<dbReference type="NCBIfam" id="TIGR00756">
    <property type="entry name" value="PPR"/>
    <property type="match status" value="7"/>
</dbReference>
<dbReference type="InterPro" id="IPR046960">
    <property type="entry name" value="PPR_At4g14850-like_plant"/>
</dbReference>
<gene>
    <name evidence="5" type="ORF">FCM35_KLT19290</name>
</gene>
<dbReference type="Proteomes" id="UP000623129">
    <property type="component" value="Unassembled WGS sequence"/>
</dbReference>
<dbReference type="PANTHER" id="PTHR47926:SF406">
    <property type="entry name" value="REPEAT (PPR) SUPERFAMILY PROTEIN, PUTATIVE-RELATED"/>
    <property type="match status" value="1"/>
</dbReference>
<feature type="repeat" description="PPR" evidence="4">
    <location>
        <begin position="391"/>
        <end position="425"/>
    </location>
</feature>
<evidence type="ECO:0000256" key="1">
    <source>
        <dbReference type="ARBA" id="ARBA00022737"/>
    </source>
</evidence>
<feature type="repeat" description="PPR" evidence="4">
    <location>
        <begin position="597"/>
        <end position="631"/>
    </location>
</feature>
<dbReference type="EMBL" id="SWLB01000007">
    <property type="protein sequence ID" value="KAF3336704.1"/>
    <property type="molecule type" value="Genomic_DNA"/>
</dbReference>
<dbReference type="Pfam" id="PF01535">
    <property type="entry name" value="PPR"/>
    <property type="match status" value="5"/>
</dbReference>
<keyword evidence="1" id="KW-0677">Repeat</keyword>
<dbReference type="OrthoDB" id="185373at2759"/>
<dbReference type="FunFam" id="1.25.40.10:FF:000090">
    <property type="entry name" value="Pentatricopeptide repeat-containing protein, chloroplastic"/>
    <property type="match status" value="1"/>
</dbReference>
<dbReference type="InterPro" id="IPR046848">
    <property type="entry name" value="E_motif"/>
</dbReference>
<keyword evidence="6" id="KW-1185">Reference proteome</keyword>
<evidence type="ECO:0000256" key="3">
    <source>
        <dbReference type="ARBA" id="ARBA00061659"/>
    </source>
</evidence>
<dbReference type="FunFam" id="1.25.40.10:FF:000196">
    <property type="entry name" value="Pentatricopeptide repeat-containing protein At4g14850"/>
    <property type="match status" value="1"/>
</dbReference>
<dbReference type="FunFam" id="1.25.40.10:FF:000343">
    <property type="entry name" value="Pentatricopeptide repeat-containing protein At3g58590"/>
    <property type="match status" value="1"/>
</dbReference>
<dbReference type="PROSITE" id="PS51375">
    <property type="entry name" value="PPR"/>
    <property type="match status" value="5"/>
</dbReference>
<evidence type="ECO:0000256" key="2">
    <source>
        <dbReference type="ARBA" id="ARBA00022946"/>
    </source>
</evidence>
<comment type="similarity">
    <text evidence="3">Belongs to the PPR family. PCMP-E subfamily.</text>
</comment>
<dbReference type="GO" id="GO:0009451">
    <property type="term" value="P:RNA modification"/>
    <property type="evidence" value="ECO:0007669"/>
    <property type="project" value="InterPro"/>
</dbReference>
<dbReference type="AlphaFoldDB" id="A0A833VXL0"/>
<feature type="repeat" description="PPR" evidence="4">
    <location>
        <begin position="189"/>
        <end position="223"/>
    </location>
</feature>
<dbReference type="PANTHER" id="PTHR47926">
    <property type="entry name" value="PENTATRICOPEPTIDE REPEAT-CONTAINING PROTEIN"/>
    <property type="match status" value="1"/>
</dbReference>
<dbReference type="GO" id="GO:0003723">
    <property type="term" value="F:RNA binding"/>
    <property type="evidence" value="ECO:0007669"/>
    <property type="project" value="InterPro"/>
</dbReference>
<dbReference type="Pfam" id="PF20431">
    <property type="entry name" value="E_motif"/>
    <property type="match status" value="1"/>
</dbReference>
<evidence type="ECO:0000313" key="6">
    <source>
        <dbReference type="Proteomes" id="UP000623129"/>
    </source>
</evidence>
<reference evidence="5" key="1">
    <citation type="submission" date="2020-01" db="EMBL/GenBank/DDBJ databases">
        <title>Genome sequence of Kobresia littledalei, the first chromosome-level genome in the family Cyperaceae.</title>
        <authorList>
            <person name="Qu G."/>
        </authorList>
    </citation>
    <scope>NUCLEOTIDE SEQUENCE</scope>
    <source>
        <strain evidence="5">C.B.Clarke</strain>
        <tissue evidence="5">Leaf</tissue>
    </source>
</reference>
<protein>
    <submittedName>
        <fullName evidence="5">Pentatricopeptide repeat-containing protein</fullName>
    </submittedName>
</protein>
<comment type="caution">
    <text evidence="5">The sequence shown here is derived from an EMBL/GenBank/DDBJ whole genome shotgun (WGS) entry which is preliminary data.</text>
</comment>
<dbReference type="FunFam" id="1.25.40.10:FF:000669">
    <property type="entry name" value="Pentatricopeptide repeat-containing protein At4g33990"/>
    <property type="match status" value="1"/>
</dbReference>
<dbReference type="InterPro" id="IPR002885">
    <property type="entry name" value="PPR_rpt"/>
</dbReference>
<sequence>MAVAAPGQLNLDEVPLWPWGPRGIDCFQKLEQIGQGTHGRVVVLLKEAVIGGADILLEAVVLHPMVDVEVGVDLVVPTIVAVEQCADIGAHLSGKSAHAQLLTSGFVPTTYVLNCLIHMYIKCSDLDHAHKVFDRMPLRDIVSWNTMIAVAKSGLDLDAVTGSALLDMYAKCGYFYDSVQFFHEMPNKNQVSWSAIISGCVQNEKYIYGLDLFVQMQRSGYGTNQSAYASMFRSCAILGSLTLGQEFHAHAIKNNFGHDIVVGTAIVDMYAKCGSLDCALRAFWDFHKPAIQTWNAMLIGFARNGCGLEAIELFRRIIRLNAGFNEITLSGVIGACANIKASLPGSQIHSIIIKSGFNSYASVANAILDFYGKCKLLLEASCVFEEMGTRDVVSWNAIITSLEQNGRLEDTLVCFNKMLRLGLEFGMMPDDFTYGSVIKACAGLKSLDLGVRVHGKVIKSGLGFDTFVGCALVDMYCKCGMINEALKLHARIGMQQLVSWNAIISGFSAQKQSEEAQNLFLKMLDTGLKPDNFTYATVLDSCADLATVGLGRQIHAQILKQNMIRDFYVASTLVDMYAKCGDLKDSLLMFDRMPDRDLVTWNAIICGYALHGHGSEAISMFERMQQANIEPNHATFVSILRACGHVGLYDAGIHYFDLMRSRYGLEPQLEHYSCMVDIVGRSKGPFEALEIVNNMPFEPDAIIWRILLSVLKIREGHATELEIAELAAQKILLMDPKDSSAYLLLRNIYGEKGEWGEVSRVRKLMRENGPKKEPGCSWIEVASEMHAFVAGDVNHPRIKELHEILGMLIGEMGKLGHVLESGLDLELFCKQEIEQEQTCAF</sequence>
<dbReference type="Pfam" id="PF13041">
    <property type="entry name" value="PPR_2"/>
    <property type="match status" value="3"/>
</dbReference>
<feature type="repeat" description="PPR" evidence="4">
    <location>
        <begin position="109"/>
        <end position="143"/>
    </location>
</feature>
<feature type="repeat" description="PPR" evidence="4">
    <location>
        <begin position="496"/>
        <end position="530"/>
    </location>
</feature>
<dbReference type="Gene3D" id="1.25.40.10">
    <property type="entry name" value="Tetratricopeptide repeat domain"/>
    <property type="match status" value="6"/>
</dbReference>